<dbReference type="AlphaFoldDB" id="A0A8J6TGN7"/>
<evidence type="ECO:0000313" key="1">
    <source>
        <dbReference type="EMBL" id="MBC8360905.1"/>
    </source>
</evidence>
<evidence type="ECO:0000313" key="2">
    <source>
        <dbReference type="Proteomes" id="UP000603434"/>
    </source>
</evidence>
<dbReference type="Proteomes" id="UP000603434">
    <property type="component" value="Unassembled WGS sequence"/>
</dbReference>
<dbReference type="EMBL" id="JACNJH010000113">
    <property type="protein sequence ID" value="MBC8360905.1"/>
    <property type="molecule type" value="Genomic_DNA"/>
</dbReference>
<organism evidence="1 2">
    <name type="scientific">Candidatus Desulfatibia profunda</name>
    <dbReference type="NCBI Taxonomy" id="2841695"/>
    <lineage>
        <taxon>Bacteria</taxon>
        <taxon>Pseudomonadati</taxon>
        <taxon>Thermodesulfobacteriota</taxon>
        <taxon>Desulfobacteria</taxon>
        <taxon>Desulfobacterales</taxon>
        <taxon>Desulfobacterales incertae sedis</taxon>
        <taxon>Candidatus Desulfatibia</taxon>
    </lineage>
</organism>
<reference evidence="1 2" key="1">
    <citation type="submission" date="2020-08" db="EMBL/GenBank/DDBJ databases">
        <title>Bridging the membrane lipid divide: bacteria of the FCB group superphylum have the potential to synthesize archaeal ether lipids.</title>
        <authorList>
            <person name="Villanueva L."/>
            <person name="Von Meijenfeldt F.A.B."/>
            <person name="Westbye A.B."/>
            <person name="Yadav S."/>
            <person name="Hopmans E.C."/>
            <person name="Dutilh B.E."/>
            <person name="Sinninghe Damste J.S."/>
        </authorList>
    </citation>
    <scope>NUCLEOTIDE SEQUENCE [LARGE SCALE GENOMIC DNA]</scope>
    <source>
        <strain evidence="1">NIOZ-UU30</strain>
    </source>
</reference>
<name>A0A8J6TGN7_9BACT</name>
<gene>
    <name evidence="1" type="ORF">H8E23_05875</name>
</gene>
<sequence length="196" mass="22608">MTYYICPKADECKGCGWSSHQKPHIKYAGCAASPQSPHGCPACVPYRLRVGDRVRTLLGDVGEINELTYNNESAKVYDKSGRLVVHCLLTDLEYLPIDRMQIYNKMRGNTLEPKPTYRWTGKPLTWLDIANESNASISDLFNIITWFDNRYFVLLKKETIDFNDKLINYAIEHTCFKNFLLDKGYIEEVKPDWLLG</sequence>
<comment type="caution">
    <text evidence="1">The sequence shown here is derived from an EMBL/GenBank/DDBJ whole genome shotgun (WGS) entry which is preliminary data.</text>
</comment>
<proteinExistence type="predicted"/>
<accession>A0A8J6TGN7</accession>
<protein>
    <submittedName>
        <fullName evidence="1">Uncharacterized protein</fullName>
    </submittedName>
</protein>